<organism evidence="2 3">
    <name type="scientific">Pseudoduganella aquatica</name>
    <dbReference type="NCBI Taxonomy" id="2660641"/>
    <lineage>
        <taxon>Bacteria</taxon>
        <taxon>Pseudomonadati</taxon>
        <taxon>Pseudomonadota</taxon>
        <taxon>Betaproteobacteria</taxon>
        <taxon>Burkholderiales</taxon>
        <taxon>Oxalobacteraceae</taxon>
        <taxon>Telluria group</taxon>
        <taxon>Pseudoduganella</taxon>
    </lineage>
</organism>
<dbReference type="EMBL" id="WWCU01000010">
    <property type="protein sequence ID" value="MYN07934.1"/>
    <property type="molecule type" value="Genomic_DNA"/>
</dbReference>
<sequence length="55" mass="6026">MASKEDKLLKPELLNLKRSSALRTAHLMTAALASGDLTRSKDVPEISRPIRPIGQ</sequence>
<dbReference type="Proteomes" id="UP000450676">
    <property type="component" value="Unassembled WGS sequence"/>
</dbReference>
<name>A0A7X4HB05_9BURK</name>
<evidence type="ECO:0000313" key="2">
    <source>
        <dbReference type="EMBL" id="MYN07934.1"/>
    </source>
</evidence>
<feature type="region of interest" description="Disordered" evidence="1">
    <location>
        <begin position="36"/>
        <end position="55"/>
    </location>
</feature>
<gene>
    <name evidence="2" type="ORF">GTP77_11365</name>
</gene>
<reference evidence="2 3" key="1">
    <citation type="submission" date="2019-12" db="EMBL/GenBank/DDBJ databases">
        <title>Novel species isolated from a subtropical stream in China.</title>
        <authorList>
            <person name="Lu H."/>
        </authorList>
    </citation>
    <scope>NUCLEOTIDE SEQUENCE [LARGE SCALE GENOMIC DNA]</scope>
    <source>
        <strain evidence="2 3">FT127W</strain>
    </source>
</reference>
<dbReference type="AlphaFoldDB" id="A0A7X4HB05"/>
<comment type="caution">
    <text evidence="2">The sequence shown here is derived from an EMBL/GenBank/DDBJ whole genome shotgun (WGS) entry which is preliminary data.</text>
</comment>
<accession>A0A7X4HB05</accession>
<evidence type="ECO:0000313" key="3">
    <source>
        <dbReference type="Proteomes" id="UP000450676"/>
    </source>
</evidence>
<evidence type="ECO:0000256" key="1">
    <source>
        <dbReference type="SAM" id="MobiDB-lite"/>
    </source>
</evidence>
<dbReference type="RefSeq" id="WP_161072276.1">
    <property type="nucleotide sequence ID" value="NZ_CP086370.1"/>
</dbReference>
<keyword evidence="3" id="KW-1185">Reference proteome</keyword>
<proteinExistence type="predicted"/>
<protein>
    <submittedName>
        <fullName evidence="2">Uncharacterized protein</fullName>
    </submittedName>
</protein>